<evidence type="ECO:0000256" key="1">
    <source>
        <dbReference type="ARBA" id="ARBA00004201"/>
    </source>
</evidence>
<protein>
    <submittedName>
        <fullName evidence="4">Uncharacterized protein</fullName>
    </submittedName>
</protein>
<dbReference type="GO" id="GO:0000290">
    <property type="term" value="P:deadenylation-dependent decapping of nuclear-transcribed mRNA"/>
    <property type="evidence" value="ECO:0007669"/>
    <property type="project" value="InterPro"/>
</dbReference>
<dbReference type="InterPro" id="IPR039900">
    <property type="entry name" value="Pat1-like"/>
</dbReference>
<evidence type="ECO:0000256" key="2">
    <source>
        <dbReference type="ARBA" id="ARBA00022490"/>
    </source>
</evidence>
<dbReference type="PANTHER" id="PTHR21551">
    <property type="entry name" value="TOPOISOMERASE II-ASSOCIATED PROTEIN PAT1"/>
    <property type="match status" value="1"/>
</dbReference>
<organism evidence="4 5">
    <name type="scientific">Skeletonema marinoi</name>
    <dbReference type="NCBI Taxonomy" id="267567"/>
    <lineage>
        <taxon>Eukaryota</taxon>
        <taxon>Sar</taxon>
        <taxon>Stramenopiles</taxon>
        <taxon>Ochrophyta</taxon>
        <taxon>Bacillariophyta</taxon>
        <taxon>Coscinodiscophyceae</taxon>
        <taxon>Thalassiosirophycidae</taxon>
        <taxon>Thalassiosirales</taxon>
        <taxon>Skeletonemataceae</taxon>
        <taxon>Skeletonema</taxon>
        <taxon>Skeletonema marinoi-dohrnii complex</taxon>
    </lineage>
</organism>
<dbReference type="AlphaFoldDB" id="A0AAD8YKA2"/>
<feature type="compositionally biased region" description="Low complexity" evidence="3">
    <location>
        <begin position="397"/>
        <end position="409"/>
    </location>
</feature>
<dbReference type="Proteomes" id="UP001224775">
    <property type="component" value="Unassembled WGS sequence"/>
</dbReference>
<reference evidence="4" key="1">
    <citation type="submission" date="2023-06" db="EMBL/GenBank/DDBJ databases">
        <title>Survivors Of The Sea: Transcriptome response of Skeletonema marinoi to long-term dormancy.</title>
        <authorList>
            <person name="Pinder M.I.M."/>
            <person name="Kourtchenko O."/>
            <person name="Robertson E.K."/>
            <person name="Larsson T."/>
            <person name="Maumus F."/>
            <person name="Osuna-Cruz C.M."/>
            <person name="Vancaester E."/>
            <person name="Stenow R."/>
            <person name="Vandepoele K."/>
            <person name="Ploug H."/>
            <person name="Bruchert V."/>
            <person name="Godhe A."/>
            <person name="Topel M."/>
        </authorList>
    </citation>
    <scope>NUCLEOTIDE SEQUENCE</scope>
    <source>
        <strain evidence="4">R05AC</strain>
    </source>
</reference>
<comment type="caution">
    <text evidence="4">The sequence shown here is derived from an EMBL/GenBank/DDBJ whole genome shotgun (WGS) entry which is preliminary data.</text>
</comment>
<dbReference type="GO" id="GO:0003723">
    <property type="term" value="F:RNA binding"/>
    <property type="evidence" value="ECO:0007669"/>
    <property type="project" value="TreeGrafter"/>
</dbReference>
<dbReference type="GO" id="GO:0033962">
    <property type="term" value="P:P-body assembly"/>
    <property type="evidence" value="ECO:0007669"/>
    <property type="project" value="TreeGrafter"/>
</dbReference>
<feature type="compositionally biased region" description="Acidic residues" evidence="3">
    <location>
        <begin position="184"/>
        <end position="194"/>
    </location>
</feature>
<sequence>MADDDDIFASMGGSLLNDLLSDLDNTSTDDLFTSLEQELASSYGNNTNTSSSNKTAPSAPPGLGSAAAFVVNQQSHQNPSAPPSTATSAITNPEDAWSAALGNFGGMSLAADFLAADTAKKNQQVGPPPGMGGGGGGQELVQTESGMLGEAISSNVVDALFEDDEEYKLEEVVQVYKKKKSDQESGEDNDDGIDETGGLMALLGAASSRNKKTVVDEPKSNEAEKKSTNEVLLSPKQQPPHPQMNTPDKSGTMAPPPSPMFPPPFPPGVMPPPNMMHPPPQMMHPPHPGMMMPPPHPHPGMMMMPPPPPNMQGGMPPPHPGMMMPPMPPPQHQQPPGMMMGHPHQRPPAGGPPGVLPPPPQSSATKVNRKFEKDFPALGDEPEEKSQDDDDDEEETAAVAAPSSVLPSPMMHNNIRPQNMRIIFNNADPSAPSIPAKSVSTSLMPQRDICYIIHSMLRPLQSLDTYNDDYYHWSFVDRKSRNLLLLGGAGPDLDGSGLAQPNPVWKEVKVMAKERETKFRSAVETRAKEFAQEKQSLGRMVKTNVNRPKALLNVPVMATVEDDDNESGEGGDNVSSDKDYVLEQRRNRVQLWKARVSIDKGYSAFLSLTELRRLIQANASQPQLVNELMGDVRSNVDLMHASLGVIVRVNPDGSREMIIDEARLSSTLSLPKGRILCARVIEGGILPHQSACEILPMAWHAIVSKAPASAADDGEDRLLRALTGLVLTVQPSVDPSILCRCLDATISIGEDLSNITQSRTRMELLHSILSNGKSKCAQDSDLDGVWKEKETAFMQVLASQQK</sequence>
<feature type="compositionally biased region" description="Pro residues" evidence="3">
    <location>
        <begin position="349"/>
        <end position="361"/>
    </location>
</feature>
<evidence type="ECO:0000313" key="4">
    <source>
        <dbReference type="EMBL" id="KAK1748161.1"/>
    </source>
</evidence>
<feature type="region of interest" description="Disordered" evidence="3">
    <location>
        <begin position="327"/>
        <end position="410"/>
    </location>
</feature>
<evidence type="ECO:0000313" key="5">
    <source>
        <dbReference type="Proteomes" id="UP001224775"/>
    </source>
</evidence>
<name>A0AAD8YKA2_9STRA</name>
<feature type="region of interest" description="Disordered" evidence="3">
    <location>
        <begin position="120"/>
        <end position="141"/>
    </location>
</feature>
<dbReference type="GO" id="GO:0000932">
    <property type="term" value="C:P-body"/>
    <property type="evidence" value="ECO:0007669"/>
    <property type="project" value="UniProtKB-SubCell"/>
</dbReference>
<feature type="region of interest" description="Disordered" evidence="3">
    <location>
        <begin position="177"/>
        <end position="266"/>
    </location>
</feature>
<feature type="compositionally biased region" description="Basic and acidic residues" evidence="3">
    <location>
        <begin position="213"/>
        <end position="228"/>
    </location>
</feature>
<keyword evidence="5" id="KW-1185">Reference proteome</keyword>
<keyword evidence="2" id="KW-0963">Cytoplasm</keyword>
<comment type="subcellular location">
    <subcellularLocation>
        <location evidence="1">Cytoplasm</location>
        <location evidence="1">P-body</location>
    </subcellularLocation>
</comment>
<gene>
    <name evidence="4" type="ORF">QTG54_000100</name>
</gene>
<evidence type="ECO:0000256" key="3">
    <source>
        <dbReference type="SAM" id="MobiDB-lite"/>
    </source>
</evidence>
<proteinExistence type="predicted"/>
<feature type="compositionally biased region" description="Pro residues" evidence="3">
    <location>
        <begin position="254"/>
        <end position="266"/>
    </location>
</feature>
<dbReference type="EMBL" id="JATAAI010000001">
    <property type="protein sequence ID" value="KAK1748161.1"/>
    <property type="molecule type" value="Genomic_DNA"/>
</dbReference>
<accession>A0AAD8YKA2</accession>
<feature type="compositionally biased region" description="Acidic residues" evidence="3">
    <location>
        <begin position="380"/>
        <end position="396"/>
    </location>
</feature>
<dbReference type="PANTHER" id="PTHR21551:SF0">
    <property type="entry name" value="PROTEIN ASSOCIATED WITH TOPO II RELATED-1, ISOFORM A"/>
    <property type="match status" value="1"/>
</dbReference>
<feature type="region of interest" description="Disordered" evidence="3">
    <location>
        <begin position="42"/>
        <end position="65"/>
    </location>
</feature>